<keyword evidence="7" id="KW-1185">Reference proteome</keyword>
<sequence length="181" mass="18982">MGSYVCSSRPGYNVSASDEKKCDGNNCDDEINECTNDPCNPTGTTPDGCEDLPHGYKCSCKDGFSGHDCEVANTGDGCKLTADYCSVKGLCKNGGTCKLVFSGYKCHCADGFQGDECETPVKGCSGVTCKNGGTCISSGGHNYCECPVDKEGHDCDRGETPVAPLLIHTVTLLHLPVSLQV</sequence>
<dbReference type="SUPFAM" id="SSF57196">
    <property type="entry name" value="EGF/Laminin"/>
    <property type="match status" value="3"/>
</dbReference>
<dbReference type="GO" id="GO:0005509">
    <property type="term" value="F:calcium ion binding"/>
    <property type="evidence" value="ECO:0007669"/>
    <property type="project" value="InterPro"/>
</dbReference>
<dbReference type="EMBL" id="JAODUO010001750">
    <property type="protein sequence ID" value="KAK2159047.1"/>
    <property type="molecule type" value="Genomic_DNA"/>
</dbReference>
<name>A0AAD9JU19_RIDPI</name>
<dbReference type="PROSITE" id="PS00022">
    <property type="entry name" value="EGF_1"/>
    <property type="match status" value="3"/>
</dbReference>
<evidence type="ECO:0000256" key="3">
    <source>
        <dbReference type="ARBA" id="ARBA00023157"/>
    </source>
</evidence>
<dbReference type="Proteomes" id="UP001209878">
    <property type="component" value="Unassembled WGS sequence"/>
</dbReference>
<dbReference type="InterPro" id="IPR051022">
    <property type="entry name" value="Notch_Cell-Fate_Det"/>
</dbReference>
<dbReference type="PANTHER" id="PTHR24049">
    <property type="entry name" value="CRUMBS FAMILY MEMBER"/>
    <property type="match status" value="1"/>
</dbReference>
<feature type="disulfide bond" evidence="4">
    <location>
        <begin position="146"/>
        <end position="155"/>
    </location>
</feature>
<evidence type="ECO:0000313" key="6">
    <source>
        <dbReference type="EMBL" id="KAK2159047.1"/>
    </source>
</evidence>
<feature type="domain" description="EGF-like" evidence="5">
    <location>
        <begin position="81"/>
        <end position="118"/>
    </location>
</feature>
<feature type="disulfide bond" evidence="4">
    <location>
        <begin position="60"/>
        <end position="69"/>
    </location>
</feature>
<feature type="domain" description="EGF-like" evidence="5">
    <location>
        <begin position="30"/>
        <end position="70"/>
    </location>
</feature>
<comment type="caution">
    <text evidence="6">The sequence shown here is derived from an EMBL/GenBank/DDBJ whole genome shotgun (WGS) entry which is preliminary data.</text>
</comment>
<feature type="disulfide bond" evidence="4">
    <location>
        <begin position="108"/>
        <end position="117"/>
    </location>
</feature>
<feature type="domain" description="EGF-like" evidence="5">
    <location>
        <begin position="120"/>
        <end position="156"/>
    </location>
</feature>
<dbReference type="PROSITE" id="PS00010">
    <property type="entry name" value="ASX_HYDROXYL"/>
    <property type="match status" value="1"/>
</dbReference>
<reference evidence="6" key="1">
    <citation type="journal article" date="2023" name="Mol. Biol. Evol.">
        <title>Third-Generation Sequencing Reveals the Adaptive Role of the Epigenome in Three Deep-Sea Polychaetes.</title>
        <authorList>
            <person name="Perez M."/>
            <person name="Aroh O."/>
            <person name="Sun Y."/>
            <person name="Lan Y."/>
            <person name="Juniper S.K."/>
            <person name="Young C.R."/>
            <person name="Angers B."/>
            <person name="Qian P.Y."/>
        </authorList>
    </citation>
    <scope>NUCLEOTIDE SEQUENCE</scope>
    <source>
        <strain evidence="6">R07B-5</strain>
    </source>
</reference>
<keyword evidence="3 4" id="KW-1015">Disulfide bond</keyword>
<proteinExistence type="predicted"/>
<gene>
    <name evidence="6" type="ORF">NP493_1752g00004</name>
</gene>
<dbReference type="PROSITE" id="PS01186">
    <property type="entry name" value="EGF_2"/>
    <property type="match status" value="2"/>
</dbReference>
<dbReference type="InterPro" id="IPR000742">
    <property type="entry name" value="EGF"/>
</dbReference>
<dbReference type="PROSITE" id="PS50026">
    <property type="entry name" value="EGF_3"/>
    <property type="match status" value="3"/>
</dbReference>
<dbReference type="Gene3D" id="2.10.25.10">
    <property type="entry name" value="Laminin"/>
    <property type="match status" value="2"/>
</dbReference>
<dbReference type="AlphaFoldDB" id="A0AAD9JU19"/>
<evidence type="ECO:0000259" key="5">
    <source>
        <dbReference type="PROSITE" id="PS50026"/>
    </source>
</evidence>
<protein>
    <recommendedName>
        <fullName evidence="5">EGF-like domain-containing protein</fullName>
    </recommendedName>
</protein>
<organism evidence="6 7">
    <name type="scientific">Ridgeia piscesae</name>
    <name type="common">Tubeworm</name>
    <dbReference type="NCBI Taxonomy" id="27915"/>
    <lineage>
        <taxon>Eukaryota</taxon>
        <taxon>Metazoa</taxon>
        <taxon>Spiralia</taxon>
        <taxon>Lophotrochozoa</taxon>
        <taxon>Annelida</taxon>
        <taxon>Polychaeta</taxon>
        <taxon>Sedentaria</taxon>
        <taxon>Canalipalpata</taxon>
        <taxon>Sabellida</taxon>
        <taxon>Siboglinidae</taxon>
        <taxon>Ridgeia</taxon>
    </lineage>
</organism>
<evidence type="ECO:0000256" key="1">
    <source>
        <dbReference type="ARBA" id="ARBA00022536"/>
    </source>
</evidence>
<keyword evidence="2" id="KW-0677">Repeat</keyword>
<dbReference type="InterPro" id="IPR000152">
    <property type="entry name" value="EGF-type_Asp/Asn_hydroxyl_site"/>
</dbReference>
<dbReference type="InterPro" id="IPR001881">
    <property type="entry name" value="EGF-like_Ca-bd_dom"/>
</dbReference>
<comment type="caution">
    <text evidence="4">Lacks conserved residue(s) required for the propagation of feature annotation.</text>
</comment>
<evidence type="ECO:0000256" key="2">
    <source>
        <dbReference type="ARBA" id="ARBA00022737"/>
    </source>
</evidence>
<evidence type="ECO:0000313" key="7">
    <source>
        <dbReference type="Proteomes" id="UP001209878"/>
    </source>
</evidence>
<accession>A0AAD9JU19</accession>
<dbReference type="CDD" id="cd00054">
    <property type="entry name" value="EGF_CA"/>
    <property type="match status" value="1"/>
</dbReference>
<dbReference type="Pfam" id="PF12661">
    <property type="entry name" value="hEGF"/>
    <property type="match status" value="2"/>
</dbReference>
<dbReference type="Pfam" id="PF00008">
    <property type="entry name" value="EGF"/>
    <property type="match status" value="1"/>
</dbReference>
<dbReference type="SMART" id="SM00181">
    <property type="entry name" value="EGF"/>
    <property type="match status" value="3"/>
</dbReference>
<keyword evidence="1 4" id="KW-0245">EGF-like domain</keyword>
<evidence type="ECO:0000256" key="4">
    <source>
        <dbReference type="PROSITE-ProRule" id="PRU00076"/>
    </source>
</evidence>
<dbReference type="SMART" id="SM00179">
    <property type="entry name" value="EGF_CA"/>
    <property type="match status" value="2"/>
</dbReference>
<dbReference type="InterPro" id="IPR013032">
    <property type="entry name" value="EGF-like_CS"/>
</dbReference>